<gene>
    <name evidence="2" type="ORF">RDB_LOCUS8636</name>
</gene>
<dbReference type="EMBL" id="CAJMWZ010000462">
    <property type="protein sequence ID" value="CAE6419645.1"/>
    <property type="molecule type" value="Genomic_DNA"/>
</dbReference>
<dbReference type="PANTHER" id="PTHR30344:SF7">
    <property type="entry name" value="DUF2415 DOMAIN-CONTAINING PROTEIN"/>
    <property type="match status" value="1"/>
</dbReference>
<dbReference type="InterPro" id="IPR050282">
    <property type="entry name" value="Cycloisomerase_2"/>
</dbReference>
<organism evidence="2 3">
    <name type="scientific">Rhizoctonia solani</name>
    <dbReference type="NCBI Taxonomy" id="456999"/>
    <lineage>
        <taxon>Eukaryota</taxon>
        <taxon>Fungi</taxon>
        <taxon>Dikarya</taxon>
        <taxon>Basidiomycota</taxon>
        <taxon>Agaricomycotina</taxon>
        <taxon>Agaricomycetes</taxon>
        <taxon>Cantharellales</taxon>
        <taxon>Ceratobasidiaceae</taxon>
        <taxon>Rhizoctonia</taxon>
    </lineage>
</organism>
<evidence type="ECO:0000313" key="3">
    <source>
        <dbReference type="Proteomes" id="UP000663850"/>
    </source>
</evidence>
<dbReference type="InterPro" id="IPR019405">
    <property type="entry name" value="Lactonase_7-beta_prop"/>
</dbReference>
<dbReference type="InterPro" id="IPR015943">
    <property type="entry name" value="WD40/YVTN_repeat-like_dom_sf"/>
</dbReference>
<dbReference type="GO" id="GO:0017057">
    <property type="term" value="F:6-phosphogluconolactonase activity"/>
    <property type="evidence" value="ECO:0007669"/>
    <property type="project" value="TreeGrafter"/>
</dbReference>
<dbReference type="Gene3D" id="2.130.10.10">
    <property type="entry name" value="YVTN repeat-like/Quinoprotein amine dehydrogenase"/>
    <property type="match status" value="1"/>
</dbReference>
<dbReference type="SUPFAM" id="SSF75011">
    <property type="entry name" value="3-carboxy-cis,cis-mucoante lactonizing enzyme"/>
    <property type="match status" value="1"/>
</dbReference>
<sequence>MVASKTFTLLVGAYGSFITSVRFDTSSPNLSVLGTSPSGTNPSWINTHPVNKSILISTNEVNPVGGLSTFLITDRTNGVAVRSSTASTGADPAFIVGLAKNRQVAVMDYSGGSGSFIPLKDDLLTLDESKAQRIKFNAAVSHPHMALEYGDEILIPDLVWRLKQSTATQAGVPNWAVQGFVSQVQGSGPRHIAVSGGILYTLNEVKSTLVSQTLPPLGSSEQPKTVSSVSIVPAGADSSTNLAQTPDPRGDTIAIFSFDKTGNLTLVNQVFTGLNQIRAMSQGGDDTEYIAAGGLRGGGLVVYEKINNGRDLQQRARLAAGSVDQPASFAWL</sequence>
<dbReference type="Proteomes" id="UP000663850">
    <property type="component" value="Unassembled WGS sequence"/>
</dbReference>
<comment type="caution">
    <text evidence="2">The sequence shown here is derived from an EMBL/GenBank/DDBJ whole genome shotgun (WGS) entry which is preliminary data.</text>
</comment>
<accession>A0A8H2X747</accession>
<comment type="similarity">
    <text evidence="1">Belongs to the cycloisomerase 2 family.</text>
</comment>
<reference evidence="2" key="1">
    <citation type="submission" date="2021-01" db="EMBL/GenBank/DDBJ databases">
        <authorList>
            <person name="Kaushik A."/>
        </authorList>
    </citation>
    <scope>NUCLEOTIDE SEQUENCE</scope>
    <source>
        <strain evidence="2">Type strain: AG8-Rh-89/</strain>
    </source>
</reference>
<name>A0A8H2X747_9AGAM</name>
<dbReference type="AlphaFoldDB" id="A0A8H2X747"/>
<evidence type="ECO:0000313" key="2">
    <source>
        <dbReference type="EMBL" id="CAE6419645.1"/>
    </source>
</evidence>
<protein>
    <recommendedName>
        <fullName evidence="4">6-phosphogluconolactonase</fullName>
    </recommendedName>
</protein>
<dbReference type="Pfam" id="PF10282">
    <property type="entry name" value="Lactonase"/>
    <property type="match status" value="1"/>
</dbReference>
<evidence type="ECO:0008006" key="4">
    <source>
        <dbReference type="Google" id="ProtNLM"/>
    </source>
</evidence>
<proteinExistence type="inferred from homology"/>
<evidence type="ECO:0000256" key="1">
    <source>
        <dbReference type="ARBA" id="ARBA00005564"/>
    </source>
</evidence>
<dbReference type="PANTHER" id="PTHR30344">
    <property type="entry name" value="6-PHOSPHOGLUCONOLACTONASE-RELATED"/>
    <property type="match status" value="1"/>
</dbReference>